<evidence type="ECO:0000256" key="12">
    <source>
        <dbReference type="ARBA" id="ARBA00023098"/>
    </source>
</evidence>
<evidence type="ECO:0000256" key="10">
    <source>
        <dbReference type="ARBA" id="ARBA00022824"/>
    </source>
</evidence>
<dbReference type="PANTHER" id="PTHR12317:SF0">
    <property type="entry name" value="ACYLTRANSFERASE"/>
    <property type="match status" value="1"/>
</dbReference>
<comment type="pathway">
    <text evidence="2">Glycerolipid metabolism; triacylglycerol biosynthesis.</text>
</comment>
<keyword evidence="14" id="KW-0012">Acyltransferase</keyword>
<evidence type="ECO:0000256" key="3">
    <source>
        <dbReference type="ARBA" id="ARBA00005189"/>
    </source>
</evidence>
<evidence type="ECO:0000256" key="11">
    <source>
        <dbReference type="ARBA" id="ARBA00022989"/>
    </source>
</evidence>
<keyword evidence="9" id="KW-0319">Glycerol metabolism</keyword>
<sequence>MTPYDTHTTTDAHLPPHSQTVAVTSFWWMMPISIIIFVVCLCFPPLWVILIPYIVYWLIDNAHDEGGRRFDYMRRLSYWNYFSDYFPCVLVKEADIDPTKNYIFGYHPHGIISVGAMINFCSEATGFSDKFPGLRISLCTLTSNFTYPIMRELLMSVGLVSVSRQSIIANLRAGPGSGVAIVLGGAAESLDAVPKTADLTLSRRKGFVKIALREG</sequence>
<evidence type="ECO:0000313" key="16">
    <source>
        <dbReference type="EMBL" id="KNC81203.1"/>
    </source>
</evidence>
<dbReference type="eggNOG" id="KOG0831">
    <property type="taxonomic scope" value="Eukaryota"/>
</dbReference>
<evidence type="ECO:0000256" key="9">
    <source>
        <dbReference type="ARBA" id="ARBA00022798"/>
    </source>
</evidence>
<evidence type="ECO:0000256" key="7">
    <source>
        <dbReference type="ARBA" id="ARBA00022679"/>
    </source>
</evidence>
<feature type="transmembrane region" description="Helical" evidence="15">
    <location>
        <begin position="26"/>
        <end position="59"/>
    </location>
</feature>
<keyword evidence="17" id="KW-1185">Reference proteome</keyword>
<evidence type="ECO:0000256" key="4">
    <source>
        <dbReference type="ARBA" id="ARBA00005420"/>
    </source>
</evidence>
<dbReference type="GO" id="GO:0019432">
    <property type="term" value="P:triglyceride biosynthetic process"/>
    <property type="evidence" value="ECO:0007669"/>
    <property type="project" value="TreeGrafter"/>
</dbReference>
<keyword evidence="7" id="KW-0808">Transferase</keyword>
<evidence type="ECO:0000256" key="14">
    <source>
        <dbReference type="ARBA" id="ARBA00023315"/>
    </source>
</evidence>
<evidence type="ECO:0000256" key="5">
    <source>
        <dbReference type="ARBA" id="ARBA00013244"/>
    </source>
</evidence>
<keyword evidence="6" id="KW-0444">Lipid biosynthesis</keyword>
<dbReference type="RefSeq" id="XP_014155105.1">
    <property type="nucleotide sequence ID" value="XM_014299630.1"/>
</dbReference>
<dbReference type="EC" id="2.3.1.20" evidence="5"/>
<dbReference type="InterPro" id="IPR007130">
    <property type="entry name" value="DAGAT"/>
</dbReference>
<evidence type="ECO:0000256" key="1">
    <source>
        <dbReference type="ARBA" id="ARBA00004477"/>
    </source>
</evidence>
<comment type="subcellular location">
    <subcellularLocation>
        <location evidence="1">Endoplasmic reticulum membrane</location>
        <topology evidence="1">Multi-pass membrane protein</topology>
    </subcellularLocation>
</comment>
<accession>A0A0L0FZ13</accession>
<evidence type="ECO:0000256" key="13">
    <source>
        <dbReference type="ARBA" id="ARBA00023136"/>
    </source>
</evidence>
<dbReference type="GeneID" id="25906968"/>
<dbReference type="OrthoDB" id="264532at2759"/>
<keyword evidence="12" id="KW-0443">Lipid metabolism</keyword>
<dbReference type="EMBL" id="KQ242058">
    <property type="protein sequence ID" value="KNC81203.1"/>
    <property type="molecule type" value="Genomic_DNA"/>
</dbReference>
<keyword evidence="11 15" id="KW-1133">Transmembrane helix</keyword>
<dbReference type="STRING" id="667725.A0A0L0FZ13"/>
<dbReference type="GO" id="GO:0005789">
    <property type="term" value="C:endoplasmic reticulum membrane"/>
    <property type="evidence" value="ECO:0007669"/>
    <property type="project" value="UniProtKB-SubCell"/>
</dbReference>
<proteinExistence type="inferred from homology"/>
<evidence type="ECO:0000256" key="15">
    <source>
        <dbReference type="SAM" id="Phobius"/>
    </source>
</evidence>
<organism evidence="16 17">
    <name type="scientific">Sphaeroforma arctica JP610</name>
    <dbReference type="NCBI Taxonomy" id="667725"/>
    <lineage>
        <taxon>Eukaryota</taxon>
        <taxon>Ichthyosporea</taxon>
        <taxon>Ichthyophonida</taxon>
        <taxon>Sphaeroforma</taxon>
    </lineage>
</organism>
<reference evidence="16 17" key="1">
    <citation type="submission" date="2011-02" db="EMBL/GenBank/DDBJ databases">
        <title>The Genome Sequence of Sphaeroforma arctica JP610.</title>
        <authorList>
            <consortium name="The Broad Institute Genome Sequencing Platform"/>
            <person name="Russ C."/>
            <person name="Cuomo C."/>
            <person name="Young S.K."/>
            <person name="Zeng Q."/>
            <person name="Gargeya S."/>
            <person name="Alvarado L."/>
            <person name="Berlin A."/>
            <person name="Chapman S.B."/>
            <person name="Chen Z."/>
            <person name="Freedman E."/>
            <person name="Gellesch M."/>
            <person name="Goldberg J."/>
            <person name="Griggs A."/>
            <person name="Gujja S."/>
            <person name="Heilman E."/>
            <person name="Heiman D."/>
            <person name="Howarth C."/>
            <person name="Mehta T."/>
            <person name="Neiman D."/>
            <person name="Pearson M."/>
            <person name="Roberts A."/>
            <person name="Saif S."/>
            <person name="Shea T."/>
            <person name="Shenoy N."/>
            <person name="Sisk P."/>
            <person name="Stolte C."/>
            <person name="Sykes S."/>
            <person name="White J."/>
            <person name="Yandava C."/>
            <person name="Burger G."/>
            <person name="Gray M.W."/>
            <person name="Holland P.W.H."/>
            <person name="King N."/>
            <person name="Lang F.B.F."/>
            <person name="Roger A.J."/>
            <person name="Ruiz-Trillo I."/>
            <person name="Haas B."/>
            <person name="Nusbaum C."/>
            <person name="Birren B."/>
        </authorList>
    </citation>
    <scope>NUCLEOTIDE SEQUENCE [LARGE SCALE GENOMIC DNA]</scope>
    <source>
        <strain evidence="16 17">JP610</strain>
    </source>
</reference>
<dbReference type="GO" id="GO:0004144">
    <property type="term" value="F:diacylglycerol O-acyltransferase activity"/>
    <property type="evidence" value="ECO:0007669"/>
    <property type="project" value="UniProtKB-EC"/>
</dbReference>
<keyword evidence="8 15" id="KW-0812">Transmembrane</keyword>
<evidence type="ECO:0000313" key="17">
    <source>
        <dbReference type="Proteomes" id="UP000054560"/>
    </source>
</evidence>
<dbReference type="PANTHER" id="PTHR12317">
    <property type="entry name" value="DIACYLGLYCEROL O-ACYLTRANSFERASE"/>
    <property type="match status" value="1"/>
</dbReference>
<evidence type="ECO:0000256" key="6">
    <source>
        <dbReference type="ARBA" id="ARBA00022516"/>
    </source>
</evidence>
<comment type="pathway">
    <text evidence="3">Lipid metabolism.</text>
</comment>
<gene>
    <name evidence="16" type="ORF">SARC_06464</name>
</gene>
<comment type="similarity">
    <text evidence="4">Belongs to the diacylglycerol acyltransferase family.</text>
</comment>
<dbReference type="GO" id="GO:0006071">
    <property type="term" value="P:glycerol metabolic process"/>
    <property type="evidence" value="ECO:0007669"/>
    <property type="project" value="UniProtKB-KW"/>
</dbReference>
<evidence type="ECO:0000256" key="8">
    <source>
        <dbReference type="ARBA" id="ARBA00022692"/>
    </source>
</evidence>
<dbReference type="Pfam" id="PF03982">
    <property type="entry name" value="DAGAT"/>
    <property type="match status" value="1"/>
</dbReference>
<keyword evidence="10" id="KW-0256">Endoplasmic reticulum</keyword>
<dbReference type="Proteomes" id="UP000054560">
    <property type="component" value="Unassembled WGS sequence"/>
</dbReference>
<keyword evidence="13 15" id="KW-0472">Membrane</keyword>
<protein>
    <recommendedName>
        <fullName evidence="5">diacylglycerol O-acyltransferase</fullName>
        <ecNumber evidence="5">2.3.1.20</ecNumber>
    </recommendedName>
</protein>
<evidence type="ECO:0000256" key="2">
    <source>
        <dbReference type="ARBA" id="ARBA00004771"/>
    </source>
</evidence>
<dbReference type="AlphaFoldDB" id="A0A0L0FZ13"/>
<name>A0A0L0FZ13_9EUKA</name>